<protein>
    <recommendedName>
        <fullName evidence="5 11">L-aspartate oxidase</fullName>
        <ecNumber evidence="4 11">1.4.3.16</ecNumber>
    </recommendedName>
</protein>
<accession>A0A1F4TIS8</accession>
<evidence type="ECO:0000256" key="7">
    <source>
        <dbReference type="ARBA" id="ARBA00022642"/>
    </source>
</evidence>
<dbReference type="InterPro" id="IPR036188">
    <property type="entry name" value="FAD/NAD-bd_sf"/>
</dbReference>
<evidence type="ECO:0000256" key="10">
    <source>
        <dbReference type="ARBA" id="ARBA00048305"/>
    </source>
</evidence>
<keyword evidence="9 13" id="KW-0560">Oxidoreductase</keyword>
<dbReference type="InterPro" id="IPR005288">
    <property type="entry name" value="NadB"/>
</dbReference>
<comment type="cofactor">
    <cofactor evidence="1 13">
        <name>FAD</name>
        <dbReference type="ChEBI" id="CHEBI:57692"/>
    </cofactor>
</comment>
<dbReference type="InterPro" id="IPR003953">
    <property type="entry name" value="FAD-dep_OxRdtase_2_FAD-bd"/>
</dbReference>
<dbReference type="Pfam" id="PF00890">
    <property type="entry name" value="FAD_binding_2"/>
    <property type="match status" value="1"/>
</dbReference>
<dbReference type="Pfam" id="PF02910">
    <property type="entry name" value="Succ_DH_flav_C"/>
    <property type="match status" value="1"/>
</dbReference>
<dbReference type="PRINTS" id="PR00368">
    <property type="entry name" value="FADPNR"/>
</dbReference>
<evidence type="ECO:0000256" key="11">
    <source>
        <dbReference type="NCBIfam" id="TIGR00551"/>
    </source>
</evidence>
<dbReference type="FunFam" id="3.90.700.10:FF:000002">
    <property type="entry name" value="L-aspartate oxidase"/>
    <property type="match status" value="1"/>
</dbReference>
<dbReference type="InterPro" id="IPR037099">
    <property type="entry name" value="Fum_R/Succ_DH_flav-like_C_sf"/>
</dbReference>
<dbReference type="PANTHER" id="PTHR42716">
    <property type="entry name" value="L-ASPARTATE OXIDASE"/>
    <property type="match status" value="1"/>
</dbReference>
<keyword evidence="8 13" id="KW-0274">FAD</keyword>
<keyword evidence="6 13" id="KW-0285">Flavoprotein</keyword>
<dbReference type="Proteomes" id="UP000177309">
    <property type="component" value="Unassembled WGS sequence"/>
</dbReference>
<comment type="similarity">
    <text evidence="3 13">Belongs to the FAD-dependent oxidoreductase 2 family. NadB subfamily.</text>
</comment>
<evidence type="ECO:0000256" key="8">
    <source>
        <dbReference type="ARBA" id="ARBA00022827"/>
    </source>
</evidence>
<evidence type="ECO:0000256" key="6">
    <source>
        <dbReference type="ARBA" id="ARBA00022630"/>
    </source>
</evidence>
<dbReference type="GO" id="GO:0008734">
    <property type="term" value="F:L-aspartate oxidase activity"/>
    <property type="evidence" value="ECO:0007669"/>
    <property type="project" value="UniProtKB-UniRule"/>
</dbReference>
<comment type="pathway">
    <text evidence="2 13">Cofactor biosynthesis; NAD(+) biosynthesis; iminoaspartate from L-aspartate (oxidase route): step 1/1.</text>
</comment>
<evidence type="ECO:0000256" key="4">
    <source>
        <dbReference type="ARBA" id="ARBA00012173"/>
    </source>
</evidence>
<dbReference type="SUPFAM" id="SSF56425">
    <property type="entry name" value="Succinate dehydrogenase/fumarate reductase flavoprotein, catalytic domain"/>
    <property type="match status" value="1"/>
</dbReference>
<dbReference type="UniPathway" id="UPA00253">
    <property type="reaction ID" value="UER00326"/>
</dbReference>
<feature type="domain" description="Fumarate reductase/succinate dehydrogenase flavoprotein-like C-terminal" evidence="15">
    <location>
        <begin position="448"/>
        <end position="532"/>
    </location>
</feature>
<dbReference type="Gene3D" id="1.20.58.100">
    <property type="entry name" value="Fumarate reductase/succinate dehydrogenase flavoprotein-like, C-terminal domain"/>
    <property type="match status" value="1"/>
</dbReference>
<dbReference type="PANTHER" id="PTHR42716:SF2">
    <property type="entry name" value="L-ASPARTATE OXIDASE, CHLOROPLASTIC"/>
    <property type="match status" value="1"/>
</dbReference>
<dbReference type="AlphaFoldDB" id="A0A1F4TIS8"/>
<evidence type="ECO:0000256" key="12">
    <source>
        <dbReference type="PIRSR" id="PIRSR000171-1"/>
    </source>
</evidence>
<evidence type="ECO:0000256" key="13">
    <source>
        <dbReference type="RuleBase" id="RU362049"/>
    </source>
</evidence>
<evidence type="ECO:0000256" key="9">
    <source>
        <dbReference type="ARBA" id="ARBA00023002"/>
    </source>
</evidence>
<dbReference type="PRINTS" id="PR00411">
    <property type="entry name" value="PNDRDTASEI"/>
</dbReference>
<gene>
    <name evidence="16" type="ORF">A2462_02025</name>
</gene>
<evidence type="ECO:0000313" key="16">
    <source>
        <dbReference type="EMBL" id="OGC32628.1"/>
    </source>
</evidence>
<comment type="subcellular location">
    <subcellularLocation>
        <location evidence="13">Cytoplasm</location>
    </subcellularLocation>
</comment>
<evidence type="ECO:0000256" key="1">
    <source>
        <dbReference type="ARBA" id="ARBA00001974"/>
    </source>
</evidence>
<dbReference type="GO" id="GO:0005737">
    <property type="term" value="C:cytoplasm"/>
    <property type="evidence" value="ECO:0007669"/>
    <property type="project" value="UniProtKB-SubCell"/>
</dbReference>
<dbReference type="GO" id="GO:0033765">
    <property type="term" value="F:steroid dehydrogenase activity, acting on the CH-CH group of donors"/>
    <property type="evidence" value="ECO:0007669"/>
    <property type="project" value="UniProtKB-ARBA"/>
</dbReference>
<dbReference type="SUPFAM" id="SSF46977">
    <property type="entry name" value="Succinate dehydrogenase/fumarate reductase flavoprotein C-terminal domain"/>
    <property type="match status" value="1"/>
</dbReference>
<dbReference type="Gene3D" id="3.50.50.60">
    <property type="entry name" value="FAD/NAD(P)-binding domain"/>
    <property type="match status" value="1"/>
</dbReference>
<dbReference type="EMBL" id="MEUI01000048">
    <property type="protein sequence ID" value="OGC32628.1"/>
    <property type="molecule type" value="Genomic_DNA"/>
</dbReference>
<comment type="function">
    <text evidence="13">Catalyzes the oxidation of L-aspartate to iminoaspartate.</text>
</comment>
<reference evidence="16 17" key="1">
    <citation type="journal article" date="2016" name="Nat. Commun.">
        <title>Thousands of microbial genomes shed light on interconnected biogeochemical processes in an aquifer system.</title>
        <authorList>
            <person name="Anantharaman K."/>
            <person name="Brown C.T."/>
            <person name="Hug L.A."/>
            <person name="Sharon I."/>
            <person name="Castelle C.J."/>
            <person name="Probst A.J."/>
            <person name="Thomas B.C."/>
            <person name="Singh A."/>
            <person name="Wilkins M.J."/>
            <person name="Karaoz U."/>
            <person name="Brodie E.L."/>
            <person name="Williams K.H."/>
            <person name="Hubbard S.S."/>
            <person name="Banfield J.F."/>
        </authorList>
    </citation>
    <scope>NUCLEOTIDE SEQUENCE [LARGE SCALE GENOMIC DNA]</scope>
</reference>
<dbReference type="NCBIfam" id="TIGR00551">
    <property type="entry name" value="nadB"/>
    <property type="match status" value="1"/>
</dbReference>
<feature type="domain" description="FAD-dependent oxidoreductase 2 FAD-binding" evidence="14">
    <location>
        <begin position="13"/>
        <end position="395"/>
    </location>
</feature>
<evidence type="ECO:0000256" key="3">
    <source>
        <dbReference type="ARBA" id="ARBA00008562"/>
    </source>
</evidence>
<dbReference type="GO" id="GO:0034628">
    <property type="term" value="P:'de novo' NAD+ biosynthetic process from L-aspartate"/>
    <property type="evidence" value="ECO:0007669"/>
    <property type="project" value="TreeGrafter"/>
</dbReference>
<dbReference type="InterPro" id="IPR027477">
    <property type="entry name" value="Succ_DH/fumarate_Rdtase_cat_sf"/>
</dbReference>
<dbReference type="EC" id="1.4.3.16" evidence="4 11"/>
<comment type="caution">
    <text evidence="16">The sequence shown here is derived from an EMBL/GenBank/DDBJ whole genome shotgun (WGS) entry which is preliminary data.</text>
</comment>
<evidence type="ECO:0000256" key="5">
    <source>
        <dbReference type="ARBA" id="ARBA00021901"/>
    </source>
</evidence>
<organism evidence="16 17">
    <name type="scientific">candidate division WOR-1 bacterium RIFOXYC2_FULL_41_25</name>
    <dbReference type="NCBI Taxonomy" id="1802586"/>
    <lineage>
        <taxon>Bacteria</taxon>
        <taxon>Bacillati</taxon>
        <taxon>Saganbacteria</taxon>
    </lineage>
</organism>
<dbReference type="PIRSF" id="PIRSF000171">
    <property type="entry name" value="SDHA_APRA_LASPO"/>
    <property type="match status" value="1"/>
</dbReference>
<dbReference type="SUPFAM" id="SSF51905">
    <property type="entry name" value="FAD/NAD(P)-binding domain"/>
    <property type="match status" value="1"/>
</dbReference>
<sequence length="535" mass="58116">MQEYNKSMIKTGDLLIIGGGIAGLSAALEASKYGQVIILTKGKIGETATKSAQGGIAAAIDKLHDSADFHLEDTLAAGAGLCDEKAVRILVTEGVERVKELIEMGAQFDRAETEAGGGFALALEGAHKQRRILHAGDATGEEIQRTLGAKIVAENKVKICQQTIGIELIIKDNHCLGIKALDLVSGQTKVFLAKATIIATGGVGQTYLYTTNPEDATGDGIAMAYRAGAEVSDMEFVQFHPTSLVQSAEFKDIIALPRFLISEAVRGEGAKLLNNKGERFMDKYDIQKELAPRDIVSRAIFEEMKQTNSEHVFLSLAGINPEVIKKRFPMIYKTCLERGLDITKDNIPVAPAAHYFMGGITTDVDGKTNINGLYAAGECASLGVHGANRLASNSLLDGLVFGHRAALAAKIQLPTSTSSFLTGIQTHHPTSTSHLKPNEIQRFKLIIKSHMWKNVGIIRSKESLEQAKAMISSVEKQLNFEPGSKEEIELKNMVLVAKLITQAALERTESRGAHFRQDFPRTNNQNWQKHLTCKI</sequence>
<proteinExistence type="inferred from homology"/>
<evidence type="ECO:0000259" key="14">
    <source>
        <dbReference type="Pfam" id="PF00890"/>
    </source>
</evidence>
<keyword evidence="7 13" id="KW-0662">Pyridine nucleotide biosynthesis</keyword>
<name>A0A1F4TIS8_UNCSA</name>
<dbReference type="Gene3D" id="3.90.700.10">
    <property type="entry name" value="Succinate dehydrogenase/fumarate reductase flavoprotein, catalytic domain"/>
    <property type="match status" value="1"/>
</dbReference>
<feature type="active site" description="Proton acceptor" evidence="12">
    <location>
        <position position="293"/>
    </location>
</feature>
<comment type="catalytic activity">
    <reaction evidence="10">
        <text>L-aspartate + O2 = iminosuccinate + H2O2</text>
        <dbReference type="Rhea" id="RHEA:25876"/>
        <dbReference type="ChEBI" id="CHEBI:15379"/>
        <dbReference type="ChEBI" id="CHEBI:16240"/>
        <dbReference type="ChEBI" id="CHEBI:29991"/>
        <dbReference type="ChEBI" id="CHEBI:77875"/>
        <dbReference type="EC" id="1.4.3.16"/>
    </reaction>
    <physiologicalReaction direction="left-to-right" evidence="10">
        <dbReference type="Rhea" id="RHEA:25877"/>
    </physiologicalReaction>
</comment>
<evidence type="ECO:0000256" key="2">
    <source>
        <dbReference type="ARBA" id="ARBA00004950"/>
    </source>
</evidence>
<evidence type="ECO:0000259" key="15">
    <source>
        <dbReference type="Pfam" id="PF02910"/>
    </source>
</evidence>
<evidence type="ECO:0000313" key="17">
    <source>
        <dbReference type="Proteomes" id="UP000177309"/>
    </source>
</evidence>
<dbReference type="InterPro" id="IPR015939">
    <property type="entry name" value="Fum_Rdtase/Succ_DH_flav-like_C"/>
</dbReference>